<name>A0A9D2Q1K3_9MICO</name>
<evidence type="ECO:0000256" key="1">
    <source>
        <dbReference type="SAM" id="MobiDB-lite"/>
    </source>
</evidence>
<reference evidence="3" key="1">
    <citation type="journal article" date="2021" name="PeerJ">
        <title>Extensive microbial diversity within the chicken gut microbiome revealed by metagenomics and culture.</title>
        <authorList>
            <person name="Gilroy R."/>
            <person name="Ravi A."/>
            <person name="Getino M."/>
            <person name="Pursley I."/>
            <person name="Horton D.L."/>
            <person name="Alikhan N.F."/>
            <person name="Baker D."/>
            <person name="Gharbi K."/>
            <person name="Hall N."/>
            <person name="Watson M."/>
            <person name="Adriaenssens E.M."/>
            <person name="Foster-Nyarko E."/>
            <person name="Jarju S."/>
            <person name="Secka A."/>
            <person name="Antonio M."/>
            <person name="Oren A."/>
            <person name="Chaudhuri R.R."/>
            <person name="La Ragione R."/>
            <person name="Hildebrand F."/>
            <person name="Pallen M.J."/>
        </authorList>
    </citation>
    <scope>NUCLEOTIDE SEQUENCE</scope>
    <source>
        <strain evidence="3">CHK130-7132</strain>
    </source>
</reference>
<sequence length="444" mass="50301">FWIDHEDPDLDDDREERSLAVAIATRTTTAIASYRINDAHTAVTEMPATFERLADGDMPVEWHTRMMKAVRDLTPVQRSQVDEIVASWDLASIPADRFRDELRQLRSWFDREPATKRPEEMRDVTLENSGHDDGTACLRITGPIPEILDLARRLDLSAKAVQARQRRALEQDGPIPFDLDGDVARDARAMTLAALRYAILLRTQLDTGGVEVPAPRHRVNVVIPVLTLMGLADTPALYDGIHPLPAQMARDLAAAEPVWYRVFADPLKGRYLPVPPDRYRPSAAQVEHLRLQDPRCAVPGCMHPTTDDAENDHIEEFDHADPTRGGPTDLNNLHRLHWKHHDLKTAGRIDPVREPDGSTTWTVGSPVLITTRVAPRGDLAAPHHARALMESWEEYCWHRDLDQMQANGEIDRILQEWGPADPLHDPPPDPDEENREYWEQDPPF</sequence>
<keyword evidence="3" id="KW-0378">Hydrolase</keyword>
<dbReference type="Proteomes" id="UP000823854">
    <property type="component" value="Unassembled WGS sequence"/>
</dbReference>
<accession>A0A9D2Q1K3</accession>
<evidence type="ECO:0000313" key="4">
    <source>
        <dbReference type="Proteomes" id="UP000823854"/>
    </source>
</evidence>
<feature type="domain" description="DUF222" evidence="2">
    <location>
        <begin position="18"/>
        <end position="293"/>
    </location>
</feature>
<gene>
    <name evidence="3" type="ORF">H9932_13460</name>
</gene>
<dbReference type="Pfam" id="PF02720">
    <property type="entry name" value="DUF222"/>
    <property type="match status" value="1"/>
</dbReference>
<reference evidence="3" key="2">
    <citation type="submission" date="2021-04" db="EMBL/GenBank/DDBJ databases">
        <authorList>
            <person name="Gilroy R."/>
        </authorList>
    </citation>
    <scope>NUCLEOTIDE SEQUENCE</scope>
    <source>
        <strain evidence="3">CHK130-7132</strain>
    </source>
</reference>
<dbReference type="GO" id="GO:0004519">
    <property type="term" value="F:endonuclease activity"/>
    <property type="evidence" value="ECO:0007669"/>
    <property type="project" value="UniProtKB-KW"/>
</dbReference>
<feature type="non-terminal residue" evidence="3">
    <location>
        <position position="1"/>
    </location>
</feature>
<evidence type="ECO:0000313" key="3">
    <source>
        <dbReference type="EMBL" id="HJC70666.1"/>
    </source>
</evidence>
<evidence type="ECO:0000259" key="2">
    <source>
        <dbReference type="Pfam" id="PF02720"/>
    </source>
</evidence>
<protein>
    <submittedName>
        <fullName evidence="3">HNH endonuclease</fullName>
    </submittedName>
</protein>
<proteinExistence type="predicted"/>
<keyword evidence="3" id="KW-0255">Endonuclease</keyword>
<dbReference type="AlphaFoldDB" id="A0A9D2Q1K3"/>
<feature type="region of interest" description="Disordered" evidence="1">
    <location>
        <begin position="415"/>
        <end position="444"/>
    </location>
</feature>
<organism evidence="3 4">
    <name type="scientific">Candidatus Brachybacterium intestinipullorum</name>
    <dbReference type="NCBI Taxonomy" id="2838512"/>
    <lineage>
        <taxon>Bacteria</taxon>
        <taxon>Bacillati</taxon>
        <taxon>Actinomycetota</taxon>
        <taxon>Actinomycetes</taxon>
        <taxon>Micrococcales</taxon>
        <taxon>Dermabacteraceae</taxon>
        <taxon>Brachybacterium</taxon>
    </lineage>
</organism>
<dbReference type="EMBL" id="DWWC01000282">
    <property type="protein sequence ID" value="HJC70666.1"/>
    <property type="molecule type" value="Genomic_DNA"/>
</dbReference>
<keyword evidence="3" id="KW-0540">Nuclease</keyword>
<comment type="caution">
    <text evidence="3">The sequence shown here is derived from an EMBL/GenBank/DDBJ whole genome shotgun (WGS) entry which is preliminary data.</text>
</comment>
<dbReference type="CDD" id="cd00085">
    <property type="entry name" value="HNHc"/>
    <property type="match status" value="1"/>
</dbReference>
<dbReference type="InterPro" id="IPR003615">
    <property type="entry name" value="HNH_nuc"/>
</dbReference>
<dbReference type="InterPro" id="IPR003870">
    <property type="entry name" value="DUF222"/>
</dbReference>